<dbReference type="GO" id="GO:0005737">
    <property type="term" value="C:cytoplasm"/>
    <property type="evidence" value="ECO:0007669"/>
    <property type="project" value="UniProtKB-SubCell"/>
</dbReference>
<dbReference type="InterPro" id="IPR004013">
    <property type="entry name" value="PHP_dom"/>
</dbReference>
<dbReference type="InterPro" id="IPR004365">
    <property type="entry name" value="NA-bd_OB_tRNA"/>
</dbReference>
<evidence type="ECO:0000256" key="1">
    <source>
        <dbReference type="ARBA" id="ARBA00004496"/>
    </source>
</evidence>
<dbReference type="Pfam" id="PF14579">
    <property type="entry name" value="HHH_6"/>
    <property type="match status" value="1"/>
</dbReference>
<evidence type="ECO:0000259" key="9">
    <source>
        <dbReference type="SMART" id="SM00481"/>
    </source>
</evidence>
<dbReference type="CDD" id="cd04485">
    <property type="entry name" value="DnaE_OBF"/>
    <property type="match status" value="1"/>
</dbReference>
<dbReference type="InterPro" id="IPR003141">
    <property type="entry name" value="Pol/His_phosphatase_N"/>
</dbReference>
<dbReference type="InterPro" id="IPR016195">
    <property type="entry name" value="Pol/histidinol_Pase-like"/>
</dbReference>
<dbReference type="NCBIfam" id="NF005298">
    <property type="entry name" value="PRK06826.1"/>
    <property type="match status" value="1"/>
</dbReference>
<dbReference type="InterPro" id="IPR041931">
    <property type="entry name" value="DNA_pol3_alpha_thumb_dom"/>
</dbReference>
<dbReference type="Pfam" id="PF01336">
    <property type="entry name" value="tRNA_anti-codon"/>
    <property type="match status" value="1"/>
</dbReference>
<dbReference type="GO" id="GO:0006260">
    <property type="term" value="P:DNA replication"/>
    <property type="evidence" value="ECO:0007669"/>
    <property type="project" value="UniProtKB-KW"/>
</dbReference>
<dbReference type="EC" id="2.7.7.7" evidence="2"/>
<keyword evidence="7" id="KW-0239">DNA-directed DNA polymerase</keyword>
<name>A0A7C3MK45_DICTH</name>
<evidence type="ECO:0000256" key="2">
    <source>
        <dbReference type="ARBA" id="ARBA00012417"/>
    </source>
</evidence>
<gene>
    <name evidence="10" type="ORF">ENW00_05215</name>
</gene>
<comment type="caution">
    <text evidence="10">The sequence shown here is derived from an EMBL/GenBank/DDBJ whole genome shotgun (WGS) entry which is preliminary data.</text>
</comment>
<dbReference type="EMBL" id="DTIN01000014">
    <property type="protein sequence ID" value="HFX13549.1"/>
    <property type="molecule type" value="Genomic_DNA"/>
</dbReference>
<dbReference type="InterPro" id="IPR004805">
    <property type="entry name" value="DnaE2/DnaE/PolC"/>
</dbReference>
<evidence type="ECO:0000256" key="5">
    <source>
        <dbReference type="ARBA" id="ARBA00022695"/>
    </source>
</evidence>
<dbReference type="PANTHER" id="PTHR32294:SF0">
    <property type="entry name" value="DNA POLYMERASE III SUBUNIT ALPHA"/>
    <property type="match status" value="1"/>
</dbReference>
<feature type="domain" description="Polymerase/histidinol phosphatase N-terminal" evidence="9">
    <location>
        <begin position="4"/>
        <end position="71"/>
    </location>
</feature>
<dbReference type="InterPro" id="IPR011708">
    <property type="entry name" value="DNA_pol3_alpha_NTPase_dom"/>
</dbReference>
<evidence type="ECO:0000256" key="7">
    <source>
        <dbReference type="ARBA" id="ARBA00022932"/>
    </source>
</evidence>
<comment type="subcellular location">
    <subcellularLocation>
        <location evidence="1">Cytoplasm</location>
    </subcellularLocation>
</comment>
<reference evidence="10" key="1">
    <citation type="journal article" date="2020" name="mSystems">
        <title>Genome- and Community-Level Interaction Insights into Carbon Utilization and Element Cycling Functions of Hydrothermarchaeota in Hydrothermal Sediment.</title>
        <authorList>
            <person name="Zhou Z."/>
            <person name="Liu Y."/>
            <person name="Xu W."/>
            <person name="Pan J."/>
            <person name="Luo Z.H."/>
            <person name="Li M."/>
        </authorList>
    </citation>
    <scope>NUCLEOTIDE SEQUENCE [LARGE SCALE GENOMIC DNA]</scope>
    <source>
        <strain evidence="10">SpSt-81</strain>
    </source>
</reference>
<sequence>MGFVHLHVHSEYSLLDGACKLDELVEKAVNFNMPAVALTDHGVMYGVIDFYKITKEKGIKPIIGCEVYVTPDSRFEKKGQRGDLFHLILLAKDFEGYKNLTKLVSLSFIEGFYYKPRVDKELLREYSRGLIALTSCLAGEVPTYILNNRIDKAKESIKEYLDIFGEDFYLELQDNGLEEQKYVNEKLIELSKEFSVPLVATNDVHYLNKEDAEIHDILLCIQTGSKLNDKDRLRFKTNEFYFKSEEEMSRIFESIPEALENTVKIAEKCNLELPLNKVILPVFEVPEGETLDSYFERLCWEGARKRFGDNIPNHIRERLEYEISVIKQMGFSGYFLIVQDFVRYAKSKGIPVGPGRGSAAGSLVSYVLGITNIEPTRWGLIFERFLNPERITMPDIDIDFCFERREEVIDYVRNKYGKEHVAQIITFGTMAARASVRDVGRVLNVPYNEVDRIAKLIPPNSSIEEALQSSQELQNLVENNAQAKKIIDIAKRIEGHARHASIHAAGLVISKDPLIEYVPLQVMNSSEIVTQFPMTNLEELGLLKMDFLGLRTLTVIYDTLKKIKENYGVDIDIDNLPLDDPKVYELLQKGETIGVFQLESRGMRNLLREIKPEKFEDLIAVLALYRPGPLGRLESYIKRKRGEEKVEYMHPSLEPILSETYGVIIYQEQVMEIAHRLAGFSLGQADVLRRAMGKKKPEVMEEQREIFVKGAKERGIPEEVAKDIFEDMAKFAEYGFNKSHSAAYAYVSYQTAFLKVYYPKEFMSSLLTSVRNNTSKLSKYIAEAKRMGIKILPPDVNESMVHFTVTNEGIRFGLSAVKNVGEGVAVAIVNERENGKFKSVLDFVKRLNSRVINKRTLESLIKSGAFDSFELSRRSLLENIDKLLDSVQSTKKVPVTQASLIDTMELIRDPMIMNTEEFTVEELMEMEKEMLGLYVSYDPQEELREISQKLFENTIDELVDVESGSWIVVPGILKNVREILDRKNQKMLFATLEDYTGEADIIVFSSVYNNFKDVLQEGKRVVVGGKLEVDKDENEEIVKIMVEQVDELDGNVLLINLNANRTYELIYKIREILKNRKGLTPVIIKVDNEKILISPEFWIKWNEDIKKDLIQLFKFGVTFGLKHIKDL</sequence>
<evidence type="ECO:0000256" key="6">
    <source>
        <dbReference type="ARBA" id="ARBA00022705"/>
    </source>
</evidence>
<dbReference type="Pfam" id="PF02811">
    <property type="entry name" value="PHP"/>
    <property type="match status" value="1"/>
</dbReference>
<dbReference type="CDD" id="cd12113">
    <property type="entry name" value="PHP_PolIIIA_DnaE3"/>
    <property type="match status" value="1"/>
</dbReference>
<dbReference type="GO" id="GO:0008408">
    <property type="term" value="F:3'-5' exonuclease activity"/>
    <property type="evidence" value="ECO:0007669"/>
    <property type="project" value="InterPro"/>
</dbReference>
<dbReference type="Pfam" id="PF07733">
    <property type="entry name" value="DNA_pol3_alpha"/>
    <property type="match status" value="1"/>
</dbReference>
<proteinExistence type="predicted"/>
<keyword evidence="5 10" id="KW-0548">Nucleotidyltransferase</keyword>
<evidence type="ECO:0000256" key="4">
    <source>
        <dbReference type="ARBA" id="ARBA00022679"/>
    </source>
</evidence>
<dbReference type="Gene3D" id="1.10.10.1600">
    <property type="entry name" value="Bacterial DNA polymerase III alpha subunit, thumb domain"/>
    <property type="match status" value="1"/>
</dbReference>
<dbReference type="InterPro" id="IPR040982">
    <property type="entry name" value="DNA_pol3_finger"/>
</dbReference>
<dbReference type="AlphaFoldDB" id="A0A7C3MK45"/>
<dbReference type="PANTHER" id="PTHR32294">
    <property type="entry name" value="DNA POLYMERASE III SUBUNIT ALPHA"/>
    <property type="match status" value="1"/>
</dbReference>
<dbReference type="InterPro" id="IPR029460">
    <property type="entry name" value="DNAPol_HHH"/>
</dbReference>
<protein>
    <recommendedName>
        <fullName evidence="3">DNA polymerase III subunit alpha</fullName>
        <ecNumber evidence="2">2.7.7.7</ecNumber>
    </recommendedName>
</protein>
<dbReference type="NCBIfam" id="NF004226">
    <property type="entry name" value="PRK05673.1"/>
    <property type="match status" value="1"/>
</dbReference>
<dbReference type="GO" id="GO:0003676">
    <property type="term" value="F:nucleic acid binding"/>
    <property type="evidence" value="ECO:0007669"/>
    <property type="project" value="InterPro"/>
</dbReference>
<comment type="catalytic activity">
    <reaction evidence="8">
        <text>DNA(n) + a 2'-deoxyribonucleoside 5'-triphosphate = DNA(n+1) + diphosphate</text>
        <dbReference type="Rhea" id="RHEA:22508"/>
        <dbReference type="Rhea" id="RHEA-COMP:17339"/>
        <dbReference type="Rhea" id="RHEA-COMP:17340"/>
        <dbReference type="ChEBI" id="CHEBI:33019"/>
        <dbReference type="ChEBI" id="CHEBI:61560"/>
        <dbReference type="ChEBI" id="CHEBI:173112"/>
        <dbReference type="EC" id="2.7.7.7"/>
    </reaction>
</comment>
<evidence type="ECO:0000256" key="8">
    <source>
        <dbReference type="ARBA" id="ARBA00049244"/>
    </source>
</evidence>
<dbReference type="Gene3D" id="1.10.150.870">
    <property type="match status" value="1"/>
</dbReference>
<evidence type="ECO:0000256" key="3">
    <source>
        <dbReference type="ARBA" id="ARBA00019114"/>
    </source>
</evidence>
<organism evidence="10">
    <name type="scientific">Dictyoglomus thermophilum</name>
    <dbReference type="NCBI Taxonomy" id="14"/>
    <lineage>
        <taxon>Bacteria</taxon>
        <taxon>Pseudomonadati</taxon>
        <taxon>Dictyoglomota</taxon>
        <taxon>Dictyoglomia</taxon>
        <taxon>Dictyoglomales</taxon>
        <taxon>Dictyoglomaceae</taxon>
        <taxon>Dictyoglomus</taxon>
    </lineage>
</organism>
<dbReference type="NCBIfam" id="TIGR00594">
    <property type="entry name" value="polc"/>
    <property type="match status" value="1"/>
</dbReference>
<dbReference type="SUPFAM" id="SSF89550">
    <property type="entry name" value="PHP domain-like"/>
    <property type="match status" value="1"/>
</dbReference>
<keyword evidence="4 10" id="KW-0808">Transferase</keyword>
<dbReference type="GO" id="GO:0003887">
    <property type="term" value="F:DNA-directed DNA polymerase activity"/>
    <property type="evidence" value="ECO:0007669"/>
    <property type="project" value="UniProtKB-KW"/>
</dbReference>
<keyword evidence="6" id="KW-0235">DNA replication</keyword>
<accession>A0A7C3MK45</accession>
<evidence type="ECO:0000313" key="10">
    <source>
        <dbReference type="EMBL" id="HFX13549.1"/>
    </source>
</evidence>
<dbReference type="SMART" id="SM00481">
    <property type="entry name" value="POLIIIAc"/>
    <property type="match status" value="1"/>
</dbReference>
<dbReference type="Pfam" id="PF17657">
    <property type="entry name" value="DNA_pol3_finger"/>
    <property type="match status" value="1"/>
</dbReference>
<dbReference type="Gene3D" id="3.20.20.140">
    <property type="entry name" value="Metal-dependent hydrolases"/>
    <property type="match status" value="1"/>
</dbReference>
<dbReference type="SUPFAM" id="SSF160975">
    <property type="entry name" value="AF1531-like"/>
    <property type="match status" value="1"/>
</dbReference>